<dbReference type="InterPro" id="IPR000276">
    <property type="entry name" value="GPCR_Rhodpsn"/>
</dbReference>
<evidence type="ECO:0000256" key="6">
    <source>
        <dbReference type="ARBA" id="ARBA00022989"/>
    </source>
</evidence>
<dbReference type="Ensembl" id="ENSSMRT00000030948.1">
    <property type="protein sequence ID" value="ENSSMRP00000026471.1"/>
    <property type="gene ID" value="ENSSMRG00000020457.1"/>
</dbReference>
<keyword evidence="8 13" id="KW-0472">Membrane</keyword>
<reference evidence="15" key="1">
    <citation type="submission" date="2025-08" db="UniProtKB">
        <authorList>
            <consortium name="Ensembl"/>
        </authorList>
    </citation>
    <scope>IDENTIFICATION</scope>
</reference>
<dbReference type="PRINTS" id="PR00245">
    <property type="entry name" value="OLFACTORYR"/>
</dbReference>
<evidence type="ECO:0000259" key="14">
    <source>
        <dbReference type="PROSITE" id="PS50262"/>
    </source>
</evidence>
<dbReference type="OMA" id="NICRNFH"/>
<proteinExistence type="inferred from homology"/>
<dbReference type="AlphaFoldDB" id="A0A8D0E515"/>
<dbReference type="InterPro" id="IPR000725">
    <property type="entry name" value="Olfact_rcpt"/>
</dbReference>
<dbReference type="CDD" id="cd15911">
    <property type="entry name" value="7tmA_OR11A-like"/>
    <property type="match status" value="1"/>
</dbReference>
<dbReference type="GO" id="GO:0004984">
    <property type="term" value="F:olfactory receptor activity"/>
    <property type="evidence" value="ECO:0007669"/>
    <property type="project" value="InterPro"/>
</dbReference>
<keyword evidence="3 13" id="KW-0716">Sensory transduction</keyword>
<dbReference type="FunFam" id="1.20.1070.10:FF:000010">
    <property type="entry name" value="Olfactory receptor"/>
    <property type="match status" value="1"/>
</dbReference>
<evidence type="ECO:0000256" key="2">
    <source>
        <dbReference type="ARBA" id="ARBA00022475"/>
    </source>
</evidence>
<reference evidence="15" key="2">
    <citation type="submission" date="2025-09" db="UniProtKB">
        <authorList>
            <consortium name="Ensembl"/>
        </authorList>
    </citation>
    <scope>IDENTIFICATION</scope>
</reference>
<keyword evidence="4 12" id="KW-0812">Transmembrane</keyword>
<evidence type="ECO:0000256" key="13">
    <source>
        <dbReference type="RuleBase" id="RU363047"/>
    </source>
</evidence>
<dbReference type="Pfam" id="PF13853">
    <property type="entry name" value="7tm_4"/>
    <property type="match status" value="1"/>
</dbReference>
<feature type="transmembrane region" description="Helical" evidence="13">
    <location>
        <begin position="272"/>
        <end position="291"/>
    </location>
</feature>
<dbReference type="PANTHER" id="PTHR26452">
    <property type="entry name" value="OLFACTORY RECEPTOR"/>
    <property type="match status" value="1"/>
</dbReference>
<evidence type="ECO:0000256" key="4">
    <source>
        <dbReference type="ARBA" id="ARBA00022692"/>
    </source>
</evidence>
<keyword evidence="6 13" id="KW-1133">Transmembrane helix</keyword>
<organism evidence="15 16">
    <name type="scientific">Salvator merianae</name>
    <name type="common">Argentine black and white tegu</name>
    <name type="synonym">Tupinambis merianae</name>
    <dbReference type="NCBI Taxonomy" id="96440"/>
    <lineage>
        <taxon>Eukaryota</taxon>
        <taxon>Metazoa</taxon>
        <taxon>Chordata</taxon>
        <taxon>Craniata</taxon>
        <taxon>Vertebrata</taxon>
        <taxon>Euteleostomi</taxon>
        <taxon>Lepidosauria</taxon>
        <taxon>Squamata</taxon>
        <taxon>Bifurcata</taxon>
        <taxon>Unidentata</taxon>
        <taxon>Episquamata</taxon>
        <taxon>Laterata</taxon>
        <taxon>Teiioidea</taxon>
        <taxon>Teiidae</taxon>
        <taxon>Salvator</taxon>
    </lineage>
</organism>
<name>A0A8D0E515_SALMN</name>
<evidence type="ECO:0000256" key="5">
    <source>
        <dbReference type="ARBA" id="ARBA00022725"/>
    </source>
</evidence>
<evidence type="ECO:0000256" key="1">
    <source>
        <dbReference type="ARBA" id="ARBA00004651"/>
    </source>
</evidence>
<keyword evidence="5 13" id="KW-0552">Olfaction</keyword>
<keyword evidence="16" id="KW-1185">Reference proteome</keyword>
<evidence type="ECO:0000256" key="9">
    <source>
        <dbReference type="ARBA" id="ARBA00023170"/>
    </source>
</evidence>
<evidence type="ECO:0000256" key="3">
    <source>
        <dbReference type="ARBA" id="ARBA00022606"/>
    </source>
</evidence>
<dbReference type="GO" id="GO:0004930">
    <property type="term" value="F:G protein-coupled receptor activity"/>
    <property type="evidence" value="ECO:0007669"/>
    <property type="project" value="UniProtKB-KW"/>
</dbReference>
<keyword evidence="10" id="KW-0325">Glycoprotein</keyword>
<dbReference type="GO" id="GO:0005886">
    <property type="term" value="C:plasma membrane"/>
    <property type="evidence" value="ECO:0007669"/>
    <property type="project" value="UniProtKB-SubCell"/>
</dbReference>
<dbReference type="SUPFAM" id="SSF81321">
    <property type="entry name" value="Family A G protein-coupled receptor-like"/>
    <property type="match status" value="1"/>
</dbReference>
<evidence type="ECO:0000256" key="7">
    <source>
        <dbReference type="ARBA" id="ARBA00023040"/>
    </source>
</evidence>
<dbReference type="PROSITE" id="PS00237">
    <property type="entry name" value="G_PROTEIN_RECEP_F1_1"/>
    <property type="match status" value="1"/>
</dbReference>
<evidence type="ECO:0000256" key="10">
    <source>
        <dbReference type="ARBA" id="ARBA00023180"/>
    </source>
</evidence>
<comment type="subcellular location">
    <subcellularLocation>
        <location evidence="1 13">Cell membrane</location>
        <topology evidence="1 13">Multi-pass membrane protein</topology>
    </subcellularLocation>
</comment>
<evidence type="ECO:0000256" key="12">
    <source>
        <dbReference type="RuleBase" id="RU000688"/>
    </source>
</evidence>
<evidence type="ECO:0000313" key="16">
    <source>
        <dbReference type="Proteomes" id="UP000694421"/>
    </source>
</evidence>
<sequence length="317" mass="35824">MLANHTNIGFILLGFGGFREIQVLLFLIFLIIYAVTITGNMIIVTLVVIDQNLHTPMYFFLGNLSFLEACYSSNIFPQMLLALLTGDRRIYFTSCFAQLFLCSSFVAVECCLLCVMSYDRCLAICKPLHYSTIMNAQTCIQLAVVLWVSGFAVCSILLTLMLHKLTFCGYNEINHYFCEYLPLLKLSCNNTSLLELMGFILILIFTLPPFLLILTSYLYIIIAILKIPSATGKQRAFSTCSSHLVSVSIFYGSLMIVYLLPKNQAKKSIETLPSLLYVALPPFVNPFIYSLRNKEVKEAVRYNIGRLFPIKKTPASY</sequence>
<feature type="transmembrane region" description="Helical" evidence="13">
    <location>
        <begin position="96"/>
        <end position="118"/>
    </location>
</feature>
<dbReference type="PRINTS" id="PR00237">
    <property type="entry name" value="GPCRRHODOPSN"/>
</dbReference>
<feature type="transmembrane region" description="Helical" evidence="13">
    <location>
        <begin position="237"/>
        <end position="260"/>
    </location>
</feature>
<evidence type="ECO:0000313" key="15">
    <source>
        <dbReference type="Ensembl" id="ENSSMRP00000026471.1"/>
    </source>
</evidence>
<feature type="transmembrane region" description="Helical" evidence="13">
    <location>
        <begin position="23"/>
        <end position="49"/>
    </location>
</feature>
<feature type="transmembrane region" description="Helical" evidence="13">
    <location>
        <begin position="139"/>
        <end position="162"/>
    </location>
</feature>
<dbReference type="PROSITE" id="PS50262">
    <property type="entry name" value="G_PROTEIN_RECEP_F1_2"/>
    <property type="match status" value="1"/>
</dbReference>
<evidence type="ECO:0000256" key="8">
    <source>
        <dbReference type="ARBA" id="ARBA00023136"/>
    </source>
</evidence>
<keyword evidence="2 13" id="KW-1003">Cell membrane</keyword>
<accession>A0A8D0E515</accession>
<dbReference type="GeneTree" id="ENSGT01150000286948"/>
<protein>
    <recommendedName>
        <fullName evidence="13">Olfactory receptor</fullName>
    </recommendedName>
</protein>
<dbReference type="InterPro" id="IPR050516">
    <property type="entry name" value="Olfactory_GPCR"/>
</dbReference>
<dbReference type="InterPro" id="IPR017452">
    <property type="entry name" value="GPCR_Rhodpsn_7TM"/>
</dbReference>
<keyword evidence="7 12" id="KW-0297">G-protein coupled receptor</keyword>
<keyword evidence="11 12" id="KW-0807">Transducer</keyword>
<feature type="transmembrane region" description="Helical" evidence="13">
    <location>
        <begin position="56"/>
        <end position="76"/>
    </location>
</feature>
<evidence type="ECO:0000256" key="11">
    <source>
        <dbReference type="ARBA" id="ARBA00023224"/>
    </source>
</evidence>
<dbReference type="Proteomes" id="UP000694421">
    <property type="component" value="Unplaced"/>
</dbReference>
<feature type="domain" description="G-protein coupled receptors family 1 profile" evidence="14">
    <location>
        <begin position="39"/>
        <end position="289"/>
    </location>
</feature>
<feature type="transmembrane region" description="Helical" evidence="13">
    <location>
        <begin position="199"/>
        <end position="225"/>
    </location>
</feature>
<keyword evidence="9 12" id="KW-0675">Receptor</keyword>
<comment type="similarity">
    <text evidence="12">Belongs to the G-protein coupled receptor 1 family.</text>
</comment>
<dbReference type="Gene3D" id="1.20.1070.10">
    <property type="entry name" value="Rhodopsin 7-helix transmembrane proteins"/>
    <property type="match status" value="1"/>
</dbReference>